<feature type="coiled-coil region" evidence="1">
    <location>
        <begin position="25"/>
        <end position="59"/>
    </location>
</feature>
<sequence length="92" mass="10602">MSIFKEADETNNGVYLFNRSSVAGVMLTQEQYESVNEEIEKLNVEIEVLYDQIDELVVKERIADTNVKTYSVEETTGVNLDDIEFDENDGWE</sequence>
<dbReference type="AlphaFoldDB" id="A0A1G9GLH7"/>
<dbReference type="RefSeq" id="WP_245696731.1">
    <property type="nucleotide sequence ID" value="NZ_FNFY01000018.1"/>
</dbReference>
<organism evidence="2 3">
    <name type="scientific">Lacicoccus qingdaonensis</name>
    <dbReference type="NCBI Taxonomy" id="576118"/>
    <lineage>
        <taxon>Bacteria</taxon>
        <taxon>Bacillati</taxon>
        <taxon>Bacillota</taxon>
        <taxon>Bacilli</taxon>
        <taxon>Bacillales</taxon>
        <taxon>Salinicoccaceae</taxon>
        <taxon>Lacicoccus</taxon>
    </lineage>
</organism>
<evidence type="ECO:0000313" key="3">
    <source>
        <dbReference type="Proteomes" id="UP000199008"/>
    </source>
</evidence>
<dbReference type="STRING" id="576118.SAMN05216216_1188"/>
<name>A0A1G9GLH7_9BACL</name>
<accession>A0A1G9GLH7</accession>
<proteinExistence type="predicted"/>
<gene>
    <name evidence="2" type="ORF">SAMN05216216_1188</name>
</gene>
<dbReference type="Proteomes" id="UP000199008">
    <property type="component" value="Unassembled WGS sequence"/>
</dbReference>
<reference evidence="3" key="1">
    <citation type="submission" date="2016-10" db="EMBL/GenBank/DDBJ databases">
        <authorList>
            <person name="Varghese N."/>
            <person name="Submissions S."/>
        </authorList>
    </citation>
    <scope>NUCLEOTIDE SEQUENCE [LARGE SCALE GENOMIC DNA]</scope>
    <source>
        <strain evidence="3">CGMCC 1.8895</strain>
    </source>
</reference>
<protein>
    <submittedName>
        <fullName evidence="2">Uncharacterized protein</fullName>
    </submittedName>
</protein>
<evidence type="ECO:0000313" key="2">
    <source>
        <dbReference type="EMBL" id="SDL01507.1"/>
    </source>
</evidence>
<keyword evidence="3" id="KW-1185">Reference proteome</keyword>
<keyword evidence="1" id="KW-0175">Coiled coil</keyword>
<dbReference type="EMBL" id="FNFY01000018">
    <property type="protein sequence ID" value="SDL01507.1"/>
    <property type="molecule type" value="Genomic_DNA"/>
</dbReference>
<evidence type="ECO:0000256" key="1">
    <source>
        <dbReference type="SAM" id="Coils"/>
    </source>
</evidence>